<dbReference type="PANTHER" id="PTHR38781:SF1">
    <property type="entry name" value="ANTITOXIN DINJ-RELATED"/>
    <property type="match status" value="1"/>
</dbReference>
<dbReference type="GO" id="GO:0000987">
    <property type="term" value="F:cis-regulatory region sequence-specific DNA binding"/>
    <property type="evidence" value="ECO:0007669"/>
    <property type="project" value="InterPro"/>
</dbReference>
<organism evidence="3">
    <name type="scientific">invertebrate metagenome</name>
    <dbReference type="NCBI Taxonomy" id="1711999"/>
    <lineage>
        <taxon>unclassified sequences</taxon>
        <taxon>metagenomes</taxon>
        <taxon>organismal metagenomes</taxon>
    </lineage>
</organism>
<comment type="similarity">
    <text evidence="1">Belongs to the RelB/DinJ antitoxin family.</text>
</comment>
<evidence type="ECO:0000256" key="2">
    <source>
        <dbReference type="ARBA" id="ARBA00022649"/>
    </source>
</evidence>
<dbReference type="InterPro" id="IPR026262">
    <property type="entry name" value="DinJ"/>
</dbReference>
<keyword evidence="2" id="KW-1277">Toxin-antitoxin system</keyword>
<evidence type="ECO:0000313" key="3">
    <source>
        <dbReference type="EMBL" id="PJE78345.1"/>
    </source>
</evidence>
<comment type="caution">
    <text evidence="3">The sequence shown here is derived from an EMBL/GenBank/DDBJ whole genome shotgun (WGS) entry which is preliminary data.</text>
</comment>
<evidence type="ECO:0000256" key="1">
    <source>
        <dbReference type="ARBA" id="ARBA00010562"/>
    </source>
</evidence>
<dbReference type="InterPro" id="IPR007337">
    <property type="entry name" value="RelB/DinJ"/>
</dbReference>
<protein>
    <submittedName>
        <fullName evidence="3">Antitoxin DinJ</fullName>
    </submittedName>
</protein>
<sequence>MSKTAVVRARIEPDVKHHAEAIFRELGLNTTEAITLFYRQVSLCNGLPFDVRIPNQETLKAFEDTEKGKDLTHYENAQEMYDDLDI</sequence>
<dbReference type="GO" id="GO:0006355">
    <property type="term" value="P:regulation of DNA-templated transcription"/>
    <property type="evidence" value="ECO:0007669"/>
    <property type="project" value="InterPro"/>
</dbReference>
<dbReference type="AlphaFoldDB" id="A0A2H9T539"/>
<accession>A0A2H9T539</accession>
<dbReference type="EMBL" id="NSIT01000198">
    <property type="protein sequence ID" value="PJE78345.1"/>
    <property type="molecule type" value="Genomic_DNA"/>
</dbReference>
<dbReference type="Pfam" id="PF04221">
    <property type="entry name" value="RelB"/>
    <property type="match status" value="1"/>
</dbReference>
<dbReference type="InterPro" id="IPR013321">
    <property type="entry name" value="Arc_rbn_hlx_hlx"/>
</dbReference>
<dbReference type="GO" id="GO:0044010">
    <property type="term" value="P:single-species biofilm formation"/>
    <property type="evidence" value="ECO:0007669"/>
    <property type="project" value="InterPro"/>
</dbReference>
<proteinExistence type="inferred from homology"/>
<dbReference type="NCBIfam" id="TIGR02384">
    <property type="entry name" value="RelB_DinJ"/>
    <property type="match status" value="1"/>
</dbReference>
<reference evidence="3" key="1">
    <citation type="journal article" date="2017" name="Appl. Environ. Microbiol.">
        <title>Molecular characterization of an Endozoicomonas-like organism causing infection in king scallop Pecten maximus L.</title>
        <authorList>
            <person name="Cano I."/>
            <person name="van Aerle R."/>
            <person name="Ross S."/>
            <person name="Verner-Jeffreys D.W."/>
            <person name="Paley R.K."/>
            <person name="Rimmer G."/>
            <person name="Ryder D."/>
            <person name="Hooper P."/>
            <person name="Stone D."/>
            <person name="Feist S.W."/>
        </authorList>
    </citation>
    <scope>NUCLEOTIDE SEQUENCE</scope>
</reference>
<gene>
    <name evidence="3" type="primary">dinJ</name>
    <name evidence="3" type="ORF">CI610_02720</name>
</gene>
<dbReference type="Gene3D" id="1.10.1220.10">
    <property type="entry name" value="Met repressor-like"/>
    <property type="match status" value="1"/>
</dbReference>
<dbReference type="PIRSF" id="PIRSF003108">
    <property type="entry name" value="DinJ"/>
    <property type="match status" value="1"/>
</dbReference>
<dbReference type="PANTHER" id="PTHR38781">
    <property type="entry name" value="ANTITOXIN DINJ-RELATED"/>
    <property type="match status" value="1"/>
</dbReference>
<dbReference type="GO" id="GO:0015643">
    <property type="term" value="F:toxic substance binding"/>
    <property type="evidence" value="ECO:0007669"/>
    <property type="project" value="InterPro"/>
</dbReference>
<dbReference type="GO" id="GO:0006351">
    <property type="term" value="P:DNA-templated transcription"/>
    <property type="evidence" value="ECO:0007669"/>
    <property type="project" value="TreeGrafter"/>
</dbReference>
<name>A0A2H9T539_9ZZZZ</name>